<keyword evidence="3" id="KW-1185">Reference proteome</keyword>
<dbReference type="Proteomes" id="UP000825935">
    <property type="component" value="Chromosome 20"/>
</dbReference>
<dbReference type="AlphaFoldDB" id="A0A8T2SKT8"/>
<evidence type="ECO:0000313" key="2">
    <source>
        <dbReference type="EMBL" id="KAH7332524.1"/>
    </source>
</evidence>
<dbReference type="OrthoDB" id="1931482at2759"/>
<name>A0A8T2SKT8_CERRI</name>
<feature type="region of interest" description="Disordered" evidence="1">
    <location>
        <begin position="117"/>
        <end position="165"/>
    </location>
</feature>
<evidence type="ECO:0000256" key="1">
    <source>
        <dbReference type="SAM" id="MobiDB-lite"/>
    </source>
</evidence>
<sequence>MSSHSHRCIIHPNQPRVGVCALCLRERLLALVQESECSNGFSSDAAAAAASDGGSRSSSSSSSPRYHVSSPPMRPPPKLRPQGQSSTKSQPPIAPVAPSPTSLMQKLKLRALISIPPSPDRAVSRTTAGLTYSPTPRNLRQRSRPITGRKSLTSEFSSGAPLPRLSNAGSRVVVLEEPDHSLKSLFAQNVSGSAPAPAAQPSAAENCASDYVEQPRRTFGDERRQRIDQFSASMQAAGFSHLNSKSPPVLDTKLGYESGCEQNKTRSNSSWIASLFHRKKKKESCRPNMYTKNAEVQTMENPTFEASARTSIDYARASIDSASTALKLKQIIRSRMQQEEEASEVIKQLAVARGPHDASRTAAAADLMDRGYGKPKIDQQHQAANDMSSDDGYEFPRRTSVSIGSTITVSGSKISSTARIGVNDSYSHPDDGHFSDGQARHFPRSRSVGRHWSRVPSISSPQHVLLNASKQLQNDINLNGYPVTQKPPPVQRHCLTSTPKHPSIDIPAQESRIGFGFYFSPFRRSRRQRD</sequence>
<evidence type="ECO:0000313" key="3">
    <source>
        <dbReference type="Proteomes" id="UP000825935"/>
    </source>
</evidence>
<proteinExistence type="predicted"/>
<reference evidence="2" key="1">
    <citation type="submission" date="2021-08" db="EMBL/GenBank/DDBJ databases">
        <title>WGS assembly of Ceratopteris richardii.</title>
        <authorList>
            <person name="Marchant D.B."/>
            <person name="Chen G."/>
            <person name="Jenkins J."/>
            <person name="Shu S."/>
            <person name="Leebens-Mack J."/>
            <person name="Grimwood J."/>
            <person name="Schmutz J."/>
            <person name="Soltis P."/>
            <person name="Soltis D."/>
            <person name="Chen Z.-H."/>
        </authorList>
    </citation>
    <scope>NUCLEOTIDE SEQUENCE</scope>
    <source>
        <strain evidence="2">Whitten #5841</strain>
        <tissue evidence="2">Leaf</tissue>
    </source>
</reference>
<organism evidence="2 3">
    <name type="scientific">Ceratopteris richardii</name>
    <name type="common">Triangle waterfern</name>
    <dbReference type="NCBI Taxonomy" id="49495"/>
    <lineage>
        <taxon>Eukaryota</taxon>
        <taxon>Viridiplantae</taxon>
        <taxon>Streptophyta</taxon>
        <taxon>Embryophyta</taxon>
        <taxon>Tracheophyta</taxon>
        <taxon>Polypodiopsida</taxon>
        <taxon>Polypodiidae</taxon>
        <taxon>Polypodiales</taxon>
        <taxon>Pteridineae</taxon>
        <taxon>Pteridaceae</taxon>
        <taxon>Parkerioideae</taxon>
        <taxon>Ceratopteris</taxon>
    </lineage>
</organism>
<feature type="compositionally biased region" description="Polar residues" evidence="1">
    <location>
        <begin position="124"/>
        <end position="138"/>
    </location>
</feature>
<comment type="caution">
    <text evidence="2">The sequence shown here is derived from an EMBL/GenBank/DDBJ whole genome shotgun (WGS) entry which is preliminary data.</text>
</comment>
<feature type="compositionally biased region" description="Low complexity" evidence="1">
    <location>
        <begin position="46"/>
        <end position="63"/>
    </location>
</feature>
<gene>
    <name evidence="2" type="ORF">KP509_20G092500</name>
</gene>
<accession>A0A8T2SKT8</accession>
<dbReference type="EMBL" id="CM035425">
    <property type="protein sequence ID" value="KAH7332524.1"/>
    <property type="molecule type" value="Genomic_DNA"/>
</dbReference>
<feature type="region of interest" description="Disordered" evidence="1">
    <location>
        <begin position="46"/>
        <end position="99"/>
    </location>
</feature>
<protein>
    <submittedName>
        <fullName evidence="2">Uncharacterized protein</fullName>
    </submittedName>
</protein>